<reference evidence="2 3" key="1">
    <citation type="submission" date="2016-01" db="EMBL/GenBank/DDBJ databases">
        <title>Draft genome of the antarctic isolate Shewanella frigidimarina Ag06-30.</title>
        <authorList>
            <person name="Parmeciano Di Noto G."/>
            <person name="Vazquez S."/>
            <person name="Mac Cormack W."/>
            <person name="Iriarte A."/>
            <person name="Quiroga C."/>
        </authorList>
    </citation>
    <scope>NUCLEOTIDE SEQUENCE [LARGE SCALE GENOMIC DNA]</scope>
    <source>
        <strain evidence="2 3">Ag06-30</strain>
    </source>
</reference>
<proteinExistence type="predicted"/>
<feature type="transmembrane region" description="Helical" evidence="1">
    <location>
        <begin position="76"/>
        <end position="94"/>
    </location>
</feature>
<name>A0A125BEE1_SHEFR</name>
<sequence>MQEKLTINDKSWFETTNFKGIETISSTSDMSLKVVSFFYPLYMPTQLLLTLGLLLMGLLPFITPGAIALYPHFPTVPLALVIINVCLVPGHFIIRHYLIKRQYKLNGTQQIHINNDRISLPVNSLVNEPNGQLELAKTDISGIDIVYWVQTNKGVTTRTIYETHICLVSGKSLKLDVLHYPLKHMFYLTVYFDYPVKIIQRHCSAKYIFKIVLLAFPVVAHFALTILMVVLMTPLTI</sequence>
<keyword evidence="1" id="KW-0812">Transmembrane</keyword>
<dbReference type="Proteomes" id="UP000055702">
    <property type="component" value="Unassembled WGS sequence"/>
</dbReference>
<comment type="caution">
    <text evidence="2">The sequence shown here is derived from an EMBL/GenBank/DDBJ whole genome shotgun (WGS) entry which is preliminary data.</text>
</comment>
<evidence type="ECO:0000256" key="1">
    <source>
        <dbReference type="SAM" id="Phobius"/>
    </source>
</evidence>
<keyword evidence="1" id="KW-1133">Transmembrane helix</keyword>
<dbReference type="RefSeq" id="WP_059746169.1">
    <property type="nucleotide sequence ID" value="NZ_LRDC01000022.1"/>
</dbReference>
<feature type="transmembrane region" description="Helical" evidence="1">
    <location>
        <begin position="47"/>
        <end position="70"/>
    </location>
</feature>
<accession>A0A125BEE1</accession>
<dbReference type="AlphaFoldDB" id="A0A125BEE1"/>
<keyword evidence="1" id="KW-0472">Membrane</keyword>
<organism evidence="2">
    <name type="scientific">Shewanella frigidimarina</name>
    <dbReference type="NCBI Taxonomy" id="56812"/>
    <lineage>
        <taxon>Bacteria</taxon>
        <taxon>Pseudomonadati</taxon>
        <taxon>Pseudomonadota</taxon>
        <taxon>Gammaproteobacteria</taxon>
        <taxon>Alteromonadales</taxon>
        <taxon>Shewanellaceae</taxon>
        <taxon>Shewanella</taxon>
    </lineage>
</organism>
<gene>
    <name evidence="2" type="ORF">AWJ07_17380</name>
</gene>
<protein>
    <submittedName>
        <fullName evidence="2">Uncharacterized protein</fullName>
    </submittedName>
</protein>
<evidence type="ECO:0000313" key="2">
    <source>
        <dbReference type="EMBL" id="KVX01510.1"/>
    </source>
</evidence>
<feature type="transmembrane region" description="Helical" evidence="1">
    <location>
        <begin position="207"/>
        <end position="232"/>
    </location>
</feature>
<evidence type="ECO:0000313" key="3">
    <source>
        <dbReference type="Proteomes" id="UP000055702"/>
    </source>
</evidence>
<dbReference type="EMBL" id="LRDC01000022">
    <property type="protein sequence ID" value="KVX01510.1"/>
    <property type="molecule type" value="Genomic_DNA"/>
</dbReference>